<name>A0A0F5JWT1_9BURK</name>
<dbReference type="EMBL" id="LAQU01000034">
    <property type="protein sequence ID" value="KKB61717.1"/>
    <property type="molecule type" value="Genomic_DNA"/>
</dbReference>
<dbReference type="PATRIC" id="fig|28092.6.peg.5112"/>
<organism evidence="1 2">
    <name type="scientific">Robbsia andropogonis</name>
    <dbReference type="NCBI Taxonomy" id="28092"/>
    <lineage>
        <taxon>Bacteria</taxon>
        <taxon>Pseudomonadati</taxon>
        <taxon>Pseudomonadota</taxon>
        <taxon>Betaproteobacteria</taxon>
        <taxon>Burkholderiales</taxon>
        <taxon>Burkholderiaceae</taxon>
        <taxon>Robbsia</taxon>
    </lineage>
</organism>
<evidence type="ECO:0000313" key="1">
    <source>
        <dbReference type="EMBL" id="KKB61717.1"/>
    </source>
</evidence>
<dbReference type="InterPro" id="IPR027056">
    <property type="entry name" value="Gluconate_2DH_su3"/>
</dbReference>
<dbReference type="Proteomes" id="UP000033618">
    <property type="component" value="Unassembled WGS sequence"/>
</dbReference>
<keyword evidence="2" id="KW-1185">Reference proteome</keyword>
<dbReference type="AlphaFoldDB" id="A0A0F5JWT1"/>
<gene>
    <name evidence="1" type="ORF">WM40_21725</name>
</gene>
<evidence type="ECO:0000313" key="2">
    <source>
        <dbReference type="Proteomes" id="UP000033618"/>
    </source>
</evidence>
<proteinExistence type="predicted"/>
<protein>
    <submittedName>
        <fullName evidence="1">Gluconate 2-dehydrogenase</fullName>
    </submittedName>
</protein>
<reference evidence="1 2" key="1">
    <citation type="submission" date="2015-03" db="EMBL/GenBank/DDBJ databases">
        <title>Draft Genome Sequence of Burkholderia andropogonis type strain ICMP2807, isolated from Sorghum bicolor.</title>
        <authorList>
            <person name="Lopes-Santos L."/>
            <person name="Castro D.B."/>
            <person name="Ottoboni L.M."/>
            <person name="Park D."/>
            <person name="Weirc B.S."/>
            <person name="Destefano S.A."/>
        </authorList>
    </citation>
    <scope>NUCLEOTIDE SEQUENCE [LARGE SCALE GENOMIC DNA]</scope>
    <source>
        <strain evidence="1 2">ICMP2807</strain>
    </source>
</reference>
<comment type="caution">
    <text evidence="1">The sequence shown here is derived from an EMBL/GenBank/DDBJ whole genome shotgun (WGS) entry which is preliminary data.</text>
</comment>
<accession>A0A0F5JWT1</accession>
<sequence>MIKSAFAEAPPAAPLDQYQPTFFNQVEWAFIKAATDRLIPANSDGPGALETNVPVFIDRELASGYGAAEDWYMEGPFDVNADPLFGYQLPYSPREMYRIGIGATQKYCQQQYQKSFEALDEKTRDDVLTALEKNKVDFKAFGEQQLRAAQFFSALLGNTQEGYLSDPIHGGNRDMGSWKMMGFPGARASYTEWIDQHNVPYPLGPVDLAGRRG</sequence>
<dbReference type="Pfam" id="PF13618">
    <property type="entry name" value="Gluconate_2-dh3"/>
    <property type="match status" value="1"/>
</dbReference>
<dbReference type="STRING" id="28092.WM40_21725"/>